<evidence type="ECO:0000313" key="2">
    <source>
        <dbReference type="Proteomes" id="UP000013526"/>
    </source>
</evidence>
<gene>
    <name evidence="1" type="ORF">G113_12137</name>
</gene>
<dbReference type="Pfam" id="PF19786">
    <property type="entry name" value="DUF6270"/>
    <property type="match status" value="1"/>
</dbReference>
<accession>R1F4Y1</accession>
<comment type="caution">
    <text evidence="1">The sequence shown here is derived from an EMBL/GenBank/DDBJ whole genome shotgun (WGS) entry which is preliminary data.</text>
</comment>
<organism evidence="1 2">
    <name type="scientific">Aeromonas molluscorum 848</name>
    <dbReference type="NCBI Taxonomy" id="1268236"/>
    <lineage>
        <taxon>Bacteria</taxon>
        <taxon>Pseudomonadati</taxon>
        <taxon>Pseudomonadota</taxon>
        <taxon>Gammaproteobacteria</taxon>
        <taxon>Aeromonadales</taxon>
        <taxon>Aeromonadaceae</taxon>
        <taxon>Aeromonas</taxon>
    </lineage>
</organism>
<protein>
    <submittedName>
        <fullName evidence="1">Uncharacterized protein</fullName>
    </submittedName>
</protein>
<sequence length="207" mass="24393">MMSAPIPIDHTILSSENQWLKWVILNDYNKTSISQIKNKNPDYILIDLIEERHDIIKVGDSYLTLSDDFIKINPFAKKEEYSHVVGRESDDVVKLFYEKSASFCERINSDFPNTTVIIHDAKYSDYYMDKGKIKRFDEIRCHKNKVMNSRLDCYVSFLMNRISNVKKISIDKEISLASSSHKWGLSPFHYIDEYYLEFINKVRKIIS</sequence>
<evidence type="ECO:0000313" key="1">
    <source>
        <dbReference type="EMBL" id="EOD54862.1"/>
    </source>
</evidence>
<dbReference type="AlphaFoldDB" id="R1F4Y1"/>
<reference evidence="1 2" key="1">
    <citation type="journal article" date="2013" name="Genome Announc.">
        <title>Draft Genome Sequence of Aeromonas molluscorum Strain 848TT, Isolated from Bivalve Molluscs.</title>
        <authorList>
            <person name="Spataro N."/>
            <person name="Farfan M."/>
            <person name="Albarral V."/>
            <person name="Sanglas A."/>
            <person name="Loren J.G."/>
            <person name="Fuste M.C."/>
            <person name="Bosch E."/>
        </authorList>
    </citation>
    <scope>NUCLEOTIDE SEQUENCE [LARGE SCALE GENOMIC DNA]</scope>
    <source>
        <strain evidence="1 2">848</strain>
    </source>
</reference>
<dbReference type="Proteomes" id="UP000013526">
    <property type="component" value="Unassembled WGS sequence"/>
</dbReference>
<dbReference type="EMBL" id="AQGQ01000077">
    <property type="protein sequence ID" value="EOD54862.1"/>
    <property type="molecule type" value="Genomic_DNA"/>
</dbReference>
<keyword evidence="2" id="KW-1185">Reference proteome</keyword>
<proteinExistence type="predicted"/>
<name>R1F4Y1_9GAMM</name>
<dbReference type="InterPro" id="IPR046237">
    <property type="entry name" value="DUF6270"/>
</dbReference>